<dbReference type="STRING" id="561176.SAMN04488561_4597"/>
<dbReference type="InterPro" id="IPR002734">
    <property type="entry name" value="RibDG_C"/>
</dbReference>
<dbReference type="Pfam" id="PF01872">
    <property type="entry name" value="RibD_C"/>
    <property type="match status" value="1"/>
</dbReference>
<accession>A0A1H5PKT0</accession>
<dbReference type="InterPro" id="IPR050765">
    <property type="entry name" value="Riboflavin_Biosynth_HTPR"/>
</dbReference>
<organism evidence="2 3">
    <name type="scientific">Jiangella alba</name>
    <dbReference type="NCBI Taxonomy" id="561176"/>
    <lineage>
        <taxon>Bacteria</taxon>
        <taxon>Bacillati</taxon>
        <taxon>Actinomycetota</taxon>
        <taxon>Actinomycetes</taxon>
        <taxon>Jiangellales</taxon>
        <taxon>Jiangellaceae</taxon>
        <taxon>Jiangella</taxon>
    </lineage>
</organism>
<gene>
    <name evidence="2" type="ORF">SAMN04488561_4597</name>
</gene>
<keyword evidence="3" id="KW-1185">Reference proteome</keyword>
<dbReference type="EMBL" id="FNUC01000004">
    <property type="protein sequence ID" value="SEF14284.1"/>
    <property type="molecule type" value="Genomic_DNA"/>
</dbReference>
<dbReference type="AlphaFoldDB" id="A0A1H5PKT0"/>
<feature type="domain" description="Bacterial bifunctional deaminase-reductase C-terminal" evidence="1">
    <location>
        <begin position="14"/>
        <end position="194"/>
    </location>
</feature>
<dbReference type="PANTHER" id="PTHR38011">
    <property type="entry name" value="DIHYDROFOLATE REDUCTASE FAMILY PROTEIN (AFU_ORTHOLOGUE AFUA_8G06820)"/>
    <property type="match status" value="1"/>
</dbReference>
<evidence type="ECO:0000313" key="3">
    <source>
        <dbReference type="Proteomes" id="UP000181980"/>
    </source>
</evidence>
<dbReference type="SUPFAM" id="SSF53597">
    <property type="entry name" value="Dihydrofolate reductase-like"/>
    <property type="match status" value="1"/>
</dbReference>
<dbReference type="Gene3D" id="3.40.430.10">
    <property type="entry name" value="Dihydrofolate Reductase, subunit A"/>
    <property type="match status" value="1"/>
</dbReference>
<evidence type="ECO:0000259" key="1">
    <source>
        <dbReference type="Pfam" id="PF01872"/>
    </source>
</evidence>
<dbReference type="GO" id="GO:0008703">
    <property type="term" value="F:5-amino-6-(5-phosphoribosylamino)uracil reductase activity"/>
    <property type="evidence" value="ECO:0007669"/>
    <property type="project" value="InterPro"/>
</dbReference>
<dbReference type="InterPro" id="IPR024072">
    <property type="entry name" value="DHFR-like_dom_sf"/>
</dbReference>
<dbReference type="GO" id="GO:0009231">
    <property type="term" value="P:riboflavin biosynthetic process"/>
    <property type="evidence" value="ECO:0007669"/>
    <property type="project" value="InterPro"/>
</dbReference>
<protein>
    <submittedName>
        <fullName evidence="2">Dihydrofolate reductase</fullName>
    </submittedName>
</protein>
<dbReference type="Proteomes" id="UP000181980">
    <property type="component" value="Unassembled WGS sequence"/>
</dbReference>
<sequence length="202" mass="21263">MSPRPECRYTGMNTLVLDISISLDGFITAAGQTPDQPLGQGGERLHDWVGTDAGRDVLNDGIGRLGAVITGRRNYDDSVPWWGADGPSGPARRPVFVLTHEAPEESPENGVYTFVTGGIEDAFAQAAAAAGDGAVCVMGGADVARQYLAAGLVDEISLHVVPVLFGDGTPLFDRATTAHVELEAVSTNQTDAATHLTYRVVR</sequence>
<evidence type="ECO:0000313" key="2">
    <source>
        <dbReference type="EMBL" id="SEF14284.1"/>
    </source>
</evidence>
<proteinExistence type="predicted"/>
<name>A0A1H5PKT0_9ACTN</name>
<reference evidence="3" key="1">
    <citation type="submission" date="2016-10" db="EMBL/GenBank/DDBJ databases">
        <authorList>
            <person name="Varghese N."/>
            <person name="Submissions S."/>
        </authorList>
    </citation>
    <scope>NUCLEOTIDE SEQUENCE [LARGE SCALE GENOMIC DNA]</scope>
    <source>
        <strain evidence="3">DSM 45237</strain>
    </source>
</reference>
<dbReference type="PANTHER" id="PTHR38011:SF12">
    <property type="entry name" value="BIFUNCTIONAL DEAMINASE-REDUCTASE DOMAIN PROTEIN"/>
    <property type="match status" value="1"/>
</dbReference>